<keyword evidence="1" id="KW-1133">Transmembrane helix</keyword>
<keyword evidence="3" id="KW-1185">Reference proteome</keyword>
<evidence type="ECO:0000256" key="1">
    <source>
        <dbReference type="SAM" id="Phobius"/>
    </source>
</evidence>
<evidence type="ECO:0000313" key="3">
    <source>
        <dbReference type="Proteomes" id="UP000569914"/>
    </source>
</evidence>
<keyword evidence="1" id="KW-0472">Membrane</keyword>
<dbReference type="InterPro" id="IPR013901">
    <property type="entry name" value="Anthrone_oxy"/>
</dbReference>
<dbReference type="RefSeq" id="WP_179749514.1">
    <property type="nucleotide sequence ID" value="NZ_JACCBU010000001.1"/>
</dbReference>
<comment type="caution">
    <text evidence="2">The sequence shown here is derived from an EMBL/GenBank/DDBJ whole genome shotgun (WGS) entry which is preliminary data.</text>
</comment>
<gene>
    <name evidence="2" type="ORF">BKA15_001546</name>
</gene>
<dbReference type="Proteomes" id="UP000569914">
    <property type="component" value="Unassembled WGS sequence"/>
</dbReference>
<dbReference type="Pfam" id="PF08592">
    <property type="entry name" value="Anthrone_oxy"/>
    <property type="match status" value="1"/>
</dbReference>
<feature type="transmembrane region" description="Helical" evidence="1">
    <location>
        <begin position="7"/>
        <end position="29"/>
    </location>
</feature>
<feature type="transmembrane region" description="Helical" evidence="1">
    <location>
        <begin position="130"/>
        <end position="152"/>
    </location>
</feature>
<feature type="transmembrane region" description="Helical" evidence="1">
    <location>
        <begin position="85"/>
        <end position="105"/>
    </location>
</feature>
<feature type="transmembrane region" description="Helical" evidence="1">
    <location>
        <begin position="55"/>
        <end position="73"/>
    </location>
</feature>
<accession>A0A7Y9LA33</accession>
<protein>
    <submittedName>
        <fullName evidence="2">Putative membrane protein</fullName>
    </submittedName>
</protein>
<organism evidence="2 3">
    <name type="scientific">Microlunatus parietis</name>
    <dbReference type="NCBI Taxonomy" id="682979"/>
    <lineage>
        <taxon>Bacteria</taxon>
        <taxon>Bacillati</taxon>
        <taxon>Actinomycetota</taxon>
        <taxon>Actinomycetes</taxon>
        <taxon>Propionibacteriales</taxon>
        <taxon>Propionibacteriaceae</taxon>
        <taxon>Microlunatus</taxon>
    </lineage>
</organism>
<proteinExistence type="predicted"/>
<dbReference type="AlphaFoldDB" id="A0A7Y9LA33"/>
<evidence type="ECO:0000313" key="2">
    <source>
        <dbReference type="EMBL" id="NYE70217.1"/>
    </source>
</evidence>
<dbReference type="EMBL" id="JACCBU010000001">
    <property type="protein sequence ID" value="NYE70217.1"/>
    <property type="molecule type" value="Genomic_DNA"/>
</dbReference>
<name>A0A7Y9LA33_9ACTN</name>
<keyword evidence="1" id="KW-0812">Transmembrane</keyword>
<sequence length="164" mass="16992">MRNVHHIASGISLLFAGLFAGFLLGVLVLELSLRDFGAGSYTQVRQVELVGLDDLASATLLPALAATVLLVVVARGRGAGGRLGIAAGVLLLAVLVTTLAVNLPINSAQLGWNVDAPPADWADVRDRWQIAHAARTVAAVSSFACLGLAALAGRPIESKPRRTP</sequence>
<reference evidence="2 3" key="1">
    <citation type="submission" date="2020-07" db="EMBL/GenBank/DDBJ databases">
        <title>Sequencing the genomes of 1000 actinobacteria strains.</title>
        <authorList>
            <person name="Klenk H.-P."/>
        </authorList>
    </citation>
    <scope>NUCLEOTIDE SEQUENCE [LARGE SCALE GENOMIC DNA]</scope>
    <source>
        <strain evidence="2 3">DSM 22083</strain>
    </source>
</reference>